<dbReference type="GeneID" id="69019935"/>
<evidence type="ECO:0008006" key="3">
    <source>
        <dbReference type="Google" id="ProtNLM"/>
    </source>
</evidence>
<dbReference type="RefSeq" id="XP_045268692.1">
    <property type="nucleotide sequence ID" value="XM_045412686.1"/>
</dbReference>
<dbReference type="PANTHER" id="PTHR31793:SF11">
    <property type="entry name" value="THIOESTERASE DOMAIN-CONTAINING PROTEIN"/>
    <property type="match status" value="1"/>
</dbReference>
<dbReference type="Gene3D" id="3.10.129.10">
    <property type="entry name" value="Hotdog Thioesterase"/>
    <property type="match status" value="1"/>
</dbReference>
<comment type="caution">
    <text evidence="1">The sequence shown here is derived from an EMBL/GenBank/DDBJ whole genome shotgun (WGS) entry which is preliminary data.</text>
</comment>
<dbReference type="SUPFAM" id="SSF54637">
    <property type="entry name" value="Thioesterase/thiol ester dehydrase-isomerase"/>
    <property type="match status" value="1"/>
</dbReference>
<dbReference type="PANTHER" id="PTHR31793">
    <property type="entry name" value="4-HYDROXYBENZOYL-COA THIOESTERASE FAMILY MEMBER"/>
    <property type="match status" value="1"/>
</dbReference>
<proteinExistence type="predicted"/>
<accession>A0A8H4CSW3</accession>
<reference evidence="1" key="1">
    <citation type="journal article" date="2020" name="Phytopathology">
        <title>Genome sequence and comparative analysis of Colletotrichum gloeosporioides isolated from Liriodendron leaves.</title>
        <authorList>
            <person name="Fu F.F."/>
            <person name="Hao Z."/>
            <person name="Wang P."/>
            <person name="Lu Y."/>
            <person name="Xue L.J."/>
            <person name="Wei G."/>
            <person name="Tian Y."/>
            <person name="Baishi H."/>
            <person name="Xu H."/>
            <person name="Shi J."/>
            <person name="Cheng T."/>
            <person name="Wang G."/>
            <person name="Yi Y."/>
            <person name="Chen J."/>
        </authorList>
    </citation>
    <scope>NUCLEOTIDE SEQUENCE</scope>
    <source>
        <strain evidence="1">Lc1</strain>
    </source>
</reference>
<evidence type="ECO:0000313" key="2">
    <source>
        <dbReference type="Proteomes" id="UP000613401"/>
    </source>
</evidence>
<dbReference type="InterPro" id="IPR029069">
    <property type="entry name" value="HotDog_dom_sf"/>
</dbReference>
<organism evidence="1 2">
    <name type="scientific">Colletotrichum gloeosporioides</name>
    <name type="common">Anthracnose fungus</name>
    <name type="synonym">Glomerella cingulata</name>
    <dbReference type="NCBI Taxonomy" id="474922"/>
    <lineage>
        <taxon>Eukaryota</taxon>
        <taxon>Fungi</taxon>
        <taxon>Dikarya</taxon>
        <taxon>Ascomycota</taxon>
        <taxon>Pezizomycotina</taxon>
        <taxon>Sordariomycetes</taxon>
        <taxon>Hypocreomycetidae</taxon>
        <taxon>Glomerellales</taxon>
        <taxon>Glomerellaceae</taxon>
        <taxon>Colletotrichum</taxon>
        <taxon>Colletotrichum gloeosporioides species complex</taxon>
    </lineage>
</organism>
<reference evidence="1" key="2">
    <citation type="submission" date="2020-03" db="EMBL/GenBank/DDBJ databases">
        <authorList>
            <person name="Fu F.-F."/>
            <person name="Chen J."/>
        </authorList>
    </citation>
    <scope>NUCLEOTIDE SEQUENCE</scope>
    <source>
        <strain evidence="1">Lc1</strain>
    </source>
</reference>
<keyword evidence="2" id="KW-1185">Reference proteome</keyword>
<dbReference type="GO" id="GO:0047617">
    <property type="term" value="F:fatty acyl-CoA hydrolase activity"/>
    <property type="evidence" value="ECO:0007669"/>
    <property type="project" value="TreeGrafter"/>
</dbReference>
<gene>
    <name evidence="1" type="ORF">GCG54_00012817</name>
</gene>
<dbReference type="InterPro" id="IPR050563">
    <property type="entry name" value="4-hydroxybenzoyl-CoA_TE"/>
</dbReference>
<dbReference type="EMBL" id="WVTB01000016">
    <property type="protein sequence ID" value="KAF3809533.1"/>
    <property type="molecule type" value="Genomic_DNA"/>
</dbReference>
<dbReference type="Proteomes" id="UP000613401">
    <property type="component" value="Unassembled WGS sequence"/>
</dbReference>
<name>A0A8H4CSW3_COLGL</name>
<dbReference type="Pfam" id="PF13279">
    <property type="entry name" value="4HBT_2"/>
    <property type="match status" value="1"/>
</dbReference>
<protein>
    <recommendedName>
        <fullName evidence="3">Thioesterase</fullName>
    </recommendedName>
</protein>
<dbReference type="AlphaFoldDB" id="A0A8H4CSW3"/>
<sequence length="211" mass="23657">MSRKIKSFTSRLEASSYHAPGGGAAYQPLRESLIKKILEQGYDDETMIEHGVVWADDQDPFGHIMNAGFSHFASSCNFRVFESFEAQLGDKINDFINAKGIGVMVKQFTVDIKRPVSYPDSIICAVRLGEVRPDRYFITTTMWSLRQQAPVAESEGWIVFFDYGKGKVANLVEAGGVHKDLYEALSVKCAKMNETAAAWKKAQPQKKQHKL</sequence>
<evidence type="ECO:0000313" key="1">
    <source>
        <dbReference type="EMBL" id="KAF3809533.1"/>
    </source>
</evidence>